<dbReference type="EMBL" id="CATNWA010005908">
    <property type="protein sequence ID" value="CAI9551004.1"/>
    <property type="molecule type" value="Genomic_DNA"/>
</dbReference>
<evidence type="ECO:0000313" key="2">
    <source>
        <dbReference type="Proteomes" id="UP001162483"/>
    </source>
</evidence>
<sequence>MGSSQSMKREGEPALFRVRTAAQLMKESLGGKSTEPLKRWNKWSKGTRWEIPREGTFDAWRWEKFISEFEPRMQASELGIAQLWLQKSIRLGKQGIHKLVSVRKNQVMYTWPPEGIKQED</sequence>
<comment type="caution">
    <text evidence="1">The sequence shown here is derived from an EMBL/GenBank/DDBJ whole genome shotgun (WGS) entry which is preliminary data.</text>
</comment>
<name>A0ABN9BTH2_9NEOB</name>
<protein>
    <submittedName>
        <fullName evidence="1">Uncharacterized protein</fullName>
    </submittedName>
</protein>
<gene>
    <name evidence="1" type="ORF">SPARVUS_LOCUS3662361</name>
</gene>
<proteinExistence type="predicted"/>
<keyword evidence="2" id="KW-1185">Reference proteome</keyword>
<accession>A0ABN9BTH2</accession>
<organism evidence="1 2">
    <name type="scientific">Staurois parvus</name>
    <dbReference type="NCBI Taxonomy" id="386267"/>
    <lineage>
        <taxon>Eukaryota</taxon>
        <taxon>Metazoa</taxon>
        <taxon>Chordata</taxon>
        <taxon>Craniata</taxon>
        <taxon>Vertebrata</taxon>
        <taxon>Euteleostomi</taxon>
        <taxon>Amphibia</taxon>
        <taxon>Batrachia</taxon>
        <taxon>Anura</taxon>
        <taxon>Neobatrachia</taxon>
        <taxon>Ranoidea</taxon>
        <taxon>Ranidae</taxon>
        <taxon>Staurois</taxon>
    </lineage>
</organism>
<evidence type="ECO:0000313" key="1">
    <source>
        <dbReference type="EMBL" id="CAI9551004.1"/>
    </source>
</evidence>
<feature type="non-terminal residue" evidence="1">
    <location>
        <position position="120"/>
    </location>
</feature>
<dbReference type="Proteomes" id="UP001162483">
    <property type="component" value="Unassembled WGS sequence"/>
</dbReference>
<reference evidence="1" key="1">
    <citation type="submission" date="2023-05" db="EMBL/GenBank/DDBJ databases">
        <authorList>
            <person name="Stuckert A."/>
        </authorList>
    </citation>
    <scope>NUCLEOTIDE SEQUENCE</scope>
</reference>